<name>A0ACC1KTG6_9FUNG</name>
<dbReference type="EMBL" id="JANBUN010002429">
    <property type="protein sequence ID" value="KAJ2794672.1"/>
    <property type="molecule type" value="Genomic_DNA"/>
</dbReference>
<comment type="caution">
    <text evidence="1">The sequence shown here is derived from an EMBL/GenBank/DDBJ whole genome shotgun (WGS) entry which is preliminary data.</text>
</comment>
<organism evidence="1 2">
    <name type="scientific">Coemansia helicoidea</name>
    <dbReference type="NCBI Taxonomy" id="1286919"/>
    <lineage>
        <taxon>Eukaryota</taxon>
        <taxon>Fungi</taxon>
        <taxon>Fungi incertae sedis</taxon>
        <taxon>Zoopagomycota</taxon>
        <taxon>Kickxellomycotina</taxon>
        <taxon>Kickxellomycetes</taxon>
        <taxon>Kickxellales</taxon>
        <taxon>Kickxellaceae</taxon>
        <taxon>Coemansia</taxon>
    </lineage>
</organism>
<sequence length="88" mass="9469">MEEDGPAFLSFSGQPDEDVRDFVNSVDALRKHFKWSNQVTYCYARTMVKGAARKTVQTARSMAGTGSGSSGGGATSDEQQKSKTLGDE</sequence>
<keyword evidence="2" id="KW-1185">Reference proteome</keyword>
<dbReference type="Proteomes" id="UP001140087">
    <property type="component" value="Unassembled WGS sequence"/>
</dbReference>
<reference evidence="1" key="1">
    <citation type="submission" date="2022-07" db="EMBL/GenBank/DDBJ databases">
        <title>Phylogenomic reconstructions and comparative analyses of Kickxellomycotina fungi.</title>
        <authorList>
            <person name="Reynolds N.K."/>
            <person name="Stajich J.E."/>
            <person name="Barry K."/>
            <person name="Grigoriev I.V."/>
            <person name="Crous P."/>
            <person name="Smith M.E."/>
        </authorList>
    </citation>
    <scope>NUCLEOTIDE SEQUENCE</scope>
    <source>
        <strain evidence="1">BCRC 34780</strain>
    </source>
</reference>
<evidence type="ECO:0000313" key="2">
    <source>
        <dbReference type="Proteomes" id="UP001140087"/>
    </source>
</evidence>
<gene>
    <name evidence="1" type="ORF">H4R21_005418</name>
</gene>
<proteinExistence type="predicted"/>
<protein>
    <submittedName>
        <fullName evidence="1">Uncharacterized protein</fullName>
    </submittedName>
</protein>
<feature type="non-terminal residue" evidence="1">
    <location>
        <position position="88"/>
    </location>
</feature>
<accession>A0ACC1KTG6</accession>
<evidence type="ECO:0000313" key="1">
    <source>
        <dbReference type="EMBL" id="KAJ2794672.1"/>
    </source>
</evidence>